<evidence type="ECO:0000313" key="1">
    <source>
        <dbReference type="EMBL" id="AFM54754.1"/>
    </source>
</evidence>
<gene>
    <name evidence="1" type="ORF">P12024L_34</name>
</gene>
<sequence>MQSNEDRLQADAYKWFHNTYPHLRGLLNYNHNNSRNKIEGAKNKAMGLQKGRSDMVLYLKGRAFMIEWKTEKGKQHGKQKEWQELIEANGFSYYIVRSVDEFKQLTTTLCHTY</sequence>
<name>I6R9R2_9CAUD</name>
<dbReference type="InterPro" id="IPR011856">
    <property type="entry name" value="tRNA_endonuc-like_dom_sf"/>
</dbReference>
<dbReference type="KEGG" id="vg:13405373"/>
<dbReference type="Proteomes" id="UP000002819">
    <property type="component" value="Segment"/>
</dbReference>
<reference evidence="1 2" key="1">
    <citation type="journal article" date="2012" name="J. Virol.">
        <title>Complete Genome Sequences of Two Persicivirga Bacteriophages, P12024S and P12024L.</title>
        <authorList>
            <person name="Kang I."/>
            <person name="Jang H."/>
            <person name="Cho J.C."/>
        </authorList>
    </citation>
    <scope>NUCLEOTIDE SEQUENCE [LARGE SCALE GENOMIC DNA]</scope>
</reference>
<dbReference type="EMBL" id="JQ823123">
    <property type="protein sequence ID" value="AFM54754.1"/>
    <property type="molecule type" value="Genomic_DNA"/>
</dbReference>
<dbReference type="GO" id="GO:0003676">
    <property type="term" value="F:nucleic acid binding"/>
    <property type="evidence" value="ECO:0007669"/>
    <property type="project" value="InterPro"/>
</dbReference>
<accession>I6R9R2</accession>
<dbReference type="OrthoDB" id="27466at10239"/>
<organism evidence="1 2">
    <name type="scientific">Nonlabens phage P12024L</name>
    <dbReference type="NCBI Taxonomy" id="1168479"/>
    <lineage>
        <taxon>Viruses</taxon>
        <taxon>Duplodnaviria</taxon>
        <taxon>Heunggongvirae</taxon>
        <taxon>Uroviricota</taxon>
        <taxon>Caudoviricetes</taxon>
        <taxon>Inhavirus</taxon>
        <taxon>Inhavirus P12024L</taxon>
    </lineage>
</organism>
<dbReference type="Gene3D" id="3.40.1350.10">
    <property type="match status" value="1"/>
</dbReference>
<proteinExistence type="predicted"/>
<keyword evidence="2" id="KW-1185">Reference proteome</keyword>
<dbReference type="GeneID" id="13405373"/>
<protein>
    <submittedName>
        <fullName evidence="1">VRR-NUC domain protein</fullName>
    </submittedName>
</protein>
<evidence type="ECO:0000313" key="2">
    <source>
        <dbReference type="Proteomes" id="UP000002819"/>
    </source>
</evidence>
<dbReference type="RefSeq" id="YP_006560433.1">
    <property type="nucleotide sequence ID" value="NC_018272.1"/>
</dbReference>